<dbReference type="GO" id="GO:0015074">
    <property type="term" value="P:DNA integration"/>
    <property type="evidence" value="ECO:0007669"/>
    <property type="project" value="InterPro"/>
</dbReference>
<organism evidence="3 4">
    <name type="scientific">Phytomonospora endophytica</name>
    <dbReference type="NCBI Taxonomy" id="714109"/>
    <lineage>
        <taxon>Bacteria</taxon>
        <taxon>Bacillati</taxon>
        <taxon>Actinomycetota</taxon>
        <taxon>Actinomycetes</taxon>
        <taxon>Micromonosporales</taxon>
        <taxon>Micromonosporaceae</taxon>
        <taxon>Phytomonospora</taxon>
    </lineage>
</organism>
<dbReference type="Pfam" id="PF00589">
    <property type="entry name" value="Phage_integrase"/>
    <property type="match status" value="1"/>
</dbReference>
<dbReference type="Gene3D" id="1.10.443.10">
    <property type="entry name" value="Intergrase catalytic core"/>
    <property type="match status" value="1"/>
</dbReference>
<dbReference type="GO" id="GO:0003677">
    <property type="term" value="F:DNA binding"/>
    <property type="evidence" value="ECO:0007669"/>
    <property type="project" value="InterPro"/>
</dbReference>
<dbReference type="InterPro" id="IPR002104">
    <property type="entry name" value="Integrase_catalytic"/>
</dbReference>
<gene>
    <name evidence="3" type="ORF">HNR73_007233</name>
</gene>
<keyword evidence="4" id="KW-1185">Reference proteome</keyword>
<sequence length="411" mass="44902">MASIESRLRKNGETSLRVKWNEGGTRDGAAQSQTFTDAGEAERFKALVDLNRNRWPNRAQLRAMGFDYLVPGAVGVGPKLGELIHASIDDRERNGRIKAYSATQYRRNAAAHIDNAVYGLAAYWPQEATGAVLKGWQDHLLSVGGERGKLAPTTVRAYRRGLLEPVFDDLSRPGLDGSPAVLERNPLSLVPEPCGDGREGRALGLGALEALFYELALMGPDAYDPAVVAVTTGLRYSEWAGLLVGESVHEDIASFEVRWVFKPDGTGKRVLQVGPKSKAGFRMAPYAPELAPLITGRAEGKHRGAVLLSDRDGRHLHRGTFVNRMRKAAERARIPDFETLTGHDYRHTYATEMRKARVDGRTLAAVIGHSSERSTRTYIHDDTVDTAAVATVSTALLARLSARQRPETAAA</sequence>
<keyword evidence="1" id="KW-0233">DNA recombination</keyword>
<dbReference type="PROSITE" id="PS51898">
    <property type="entry name" value="TYR_RECOMBINASE"/>
    <property type="match status" value="1"/>
</dbReference>
<comment type="caution">
    <text evidence="3">The sequence shown here is derived from an EMBL/GenBank/DDBJ whole genome shotgun (WGS) entry which is preliminary data.</text>
</comment>
<dbReference type="SUPFAM" id="SSF56349">
    <property type="entry name" value="DNA breaking-rejoining enzymes"/>
    <property type="match status" value="1"/>
</dbReference>
<dbReference type="InterPro" id="IPR011010">
    <property type="entry name" value="DNA_brk_join_enz"/>
</dbReference>
<proteinExistence type="predicted"/>
<dbReference type="RefSeq" id="WP_184792432.1">
    <property type="nucleotide sequence ID" value="NZ_BONT01000077.1"/>
</dbReference>
<dbReference type="Proteomes" id="UP000548476">
    <property type="component" value="Unassembled WGS sequence"/>
</dbReference>
<protein>
    <submittedName>
        <fullName evidence="3">Integrase</fullName>
    </submittedName>
</protein>
<reference evidence="3 4" key="1">
    <citation type="submission" date="2020-08" db="EMBL/GenBank/DDBJ databases">
        <title>Genomic Encyclopedia of Type Strains, Phase IV (KMG-IV): sequencing the most valuable type-strain genomes for metagenomic binning, comparative biology and taxonomic classification.</title>
        <authorList>
            <person name="Goeker M."/>
        </authorList>
    </citation>
    <scope>NUCLEOTIDE SEQUENCE [LARGE SCALE GENOMIC DNA]</scope>
    <source>
        <strain evidence="3 4">YIM 65646</strain>
    </source>
</reference>
<dbReference type="PANTHER" id="PTHR30349:SF64">
    <property type="entry name" value="PROPHAGE INTEGRASE INTD-RELATED"/>
    <property type="match status" value="1"/>
</dbReference>
<dbReference type="InterPro" id="IPR050090">
    <property type="entry name" value="Tyrosine_recombinase_XerCD"/>
</dbReference>
<name>A0A841G3Q9_9ACTN</name>
<accession>A0A841G3Q9</accession>
<evidence type="ECO:0000313" key="4">
    <source>
        <dbReference type="Proteomes" id="UP000548476"/>
    </source>
</evidence>
<evidence type="ECO:0000259" key="2">
    <source>
        <dbReference type="PROSITE" id="PS51898"/>
    </source>
</evidence>
<feature type="domain" description="Tyr recombinase" evidence="2">
    <location>
        <begin position="198"/>
        <end position="391"/>
    </location>
</feature>
<dbReference type="EMBL" id="JACHGT010000021">
    <property type="protein sequence ID" value="MBB6039339.1"/>
    <property type="molecule type" value="Genomic_DNA"/>
</dbReference>
<evidence type="ECO:0000313" key="3">
    <source>
        <dbReference type="EMBL" id="MBB6039339.1"/>
    </source>
</evidence>
<dbReference type="AlphaFoldDB" id="A0A841G3Q9"/>
<dbReference type="GO" id="GO:0006310">
    <property type="term" value="P:DNA recombination"/>
    <property type="evidence" value="ECO:0007669"/>
    <property type="project" value="UniProtKB-KW"/>
</dbReference>
<dbReference type="PANTHER" id="PTHR30349">
    <property type="entry name" value="PHAGE INTEGRASE-RELATED"/>
    <property type="match status" value="1"/>
</dbReference>
<evidence type="ECO:0000256" key="1">
    <source>
        <dbReference type="ARBA" id="ARBA00023172"/>
    </source>
</evidence>
<dbReference type="InterPro" id="IPR013762">
    <property type="entry name" value="Integrase-like_cat_sf"/>
</dbReference>